<dbReference type="AlphaFoldDB" id="A0A4V1ITC8"/>
<evidence type="ECO:0000313" key="2">
    <source>
        <dbReference type="Proteomes" id="UP000268535"/>
    </source>
</evidence>
<dbReference type="Proteomes" id="UP000268535">
    <property type="component" value="Unassembled WGS sequence"/>
</dbReference>
<name>A0A4V1ITC8_9FUNG</name>
<gene>
    <name evidence="1" type="ORF">CAUPRSCDRAFT_7916</name>
</gene>
<accession>A0A4V1ITC8</accession>
<proteinExistence type="predicted"/>
<evidence type="ECO:0000313" key="1">
    <source>
        <dbReference type="EMBL" id="RKO96607.1"/>
    </source>
</evidence>
<protein>
    <submittedName>
        <fullName evidence="1">Uncharacterized protein</fullName>
    </submittedName>
</protein>
<dbReference type="EMBL" id="ML009780">
    <property type="protein sequence ID" value="RKO96607.1"/>
    <property type="molecule type" value="Genomic_DNA"/>
</dbReference>
<reference evidence="2" key="1">
    <citation type="journal article" date="2018" name="Nat. Microbiol.">
        <title>Leveraging single-cell genomics to expand the fungal tree of life.</title>
        <authorList>
            <person name="Ahrendt S.R."/>
            <person name="Quandt C.A."/>
            <person name="Ciobanu D."/>
            <person name="Clum A."/>
            <person name="Salamov A."/>
            <person name="Andreopoulos B."/>
            <person name="Cheng J.F."/>
            <person name="Woyke T."/>
            <person name="Pelin A."/>
            <person name="Henrissat B."/>
            <person name="Reynolds N.K."/>
            <person name="Benny G.L."/>
            <person name="Smith M.E."/>
            <person name="James T.Y."/>
            <person name="Grigoriev I.V."/>
        </authorList>
    </citation>
    <scope>NUCLEOTIDE SEQUENCE [LARGE SCALE GENOMIC DNA]</scope>
    <source>
        <strain evidence="2">ATCC 52028</strain>
    </source>
</reference>
<sequence>MPDAGCRMSDAGCWMSDAGCWMSDAGCWMPDAGCRGMPTASRPRGHRRRGPRLTALGMKSKRLPGDVSRPIPSHSVALGAPSGGFEFRIFISLMLASTLL</sequence>
<organism evidence="1 2">
    <name type="scientific">Caulochytrium protostelioides</name>
    <dbReference type="NCBI Taxonomy" id="1555241"/>
    <lineage>
        <taxon>Eukaryota</taxon>
        <taxon>Fungi</taxon>
        <taxon>Fungi incertae sedis</taxon>
        <taxon>Chytridiomycota</taxon>
        <taxon>Chytridiomycota incertae sedis</taxon>
        <taxon>Chytridiomycetes</taxon>
        <taxon>Caulochytriales</taxon>
        <taxon>Caulochytriaceae</taxon>
        <taxon>Caulochytrium</taxon>
    </lineage>
</organism>